<accession>A0AAN0PA73</accession>
<evidence type="ECO:0000256" key="1">
    <source>
        <dbReference type="SAM" id="Phobius"/>
    </source>
</evidence>
<keyword evidence="1" id="KW-0472">Membrane</keyword>
<dbReference type="EMBL" id="CP002080">
    <property type="protein sequence ID" value="ADI91659.1"/>
    <property type="molecule type" value="Genomic_DNA"/>
</dbReference>
<sequence length="53" mass="5940">MLLLFKAEALLFYVIYFLCTIKLGPILIVVGTDLKSGKGESLRLPKSELDKLK</sequence>
<organism evidence="2 3">
    <name type="scientific">Acinetobacter oleivorans (strain JCM 16667 / KCTC 23045 / DR1)</name>
    <dbReference type="NCBI Taxonomy" id="436717"/>
    <lineage>
        <taxon>Bacteria</taxon>
        <taxon>Pseudomonadati</taxon>
        <taxon>Pseudomonadota</taxon>
        <taxon>Gammaproteobacteria</taxon>
        <taxon>Moraxellales</taxon>
        <taxon>Moraxellaceae</taxon>
        <taxon>Acinetobacter</taxon>
    </lineage>
</organism>
<dbReference type="Proteomes" id="UP000000392">
    <property type="component" value="Chromosome"/>
</dbReference>
<gene>
    <name evidence="2" type="ordered locus">AOLE_13860</name>
</gene>
<dbReference type="AlphaFoldDB" id="A0AAN0PA73"/>
<keyword evidence="1" id="KW-1133">Transmembrane helix</keyword>
<keyword evidence="1" id="KW-0812">Transmembrane</keyword>
<reference evidence="2 3" key="1">
    <citation type="journal article" date="2010" name="J. Bacteriol.">
        <title>Complete genome sequence of the diesel-degrading Acinetobacter sp. strain DR1.</title>
        <authorList>
            <person name="Jung J."/>
            <person name="Baek J.H."/>
            <person name="Park W."/>
        </authorList>
    </citation>
    <scope>NUCLEOTIDE SEQUENCE [LARGE SCALE GENOMIC DNA]</scope>
    <source>
        <strain evidence="3">JCM 16667 / KCTC 23045 / DR1</strain>
    </source>
</reference>
<evidence type="ECO:0000313" key="3">
    <source>
        <dbReference type="Proteomes" id="UP000000392"/>
    </source>
</evidence>
<feature type="transmembrane region" description="Helical" evidence="1">
    <location>
        <begin position="12"/>
        <end position="34"/>
    </location>
</feature>
<dbReference type="KEGG" id="acd:AOLE_13860"/>
<proteinExistence type="predicted"/>
<name>A0AAN0PA73_ACISD</name>
<evidence type="ECO:0000313" key="2">
    <source>
        <dbReference type="EMBL" id="ADI91659.1"/>
    </source>
</evidence>
<protein>
    <submittedName>
        <fullName evidence="2">Uncharacterized protein</fullName>
    </submittedName>
</protein>